<accession>A0A2M7BDH4</accession>
<evidence type="ECO:0000256" key="5">
    <source>
        <dbReference type="ARBA" id="ARBA00022485"/>
    </source>
</evidence>
<keyword evidence="11" id="KW-0234">DNA repair</keyword>
<dbReference type="CDD" id="cd10030">
    <property type="entry name" value="UDG-F4_TTUDGA_SPO1dp_like"/>
    <property type="match status" value="1"/>
</dbReference>
<evidence type="ECO:0000256" key="1">
    <source>
        <dbReference type="ARBA" id="ARBA00001400"/>
    </source>
</evidence>
<dbReference type="EMBL" id="PEVC01000030">
    <property type="protein sequence ID" value="PIV01153.1"/>
    <property type="molecule type" value="Genomic_DNA"/>
</dbReference>
<evidence type="ECO:0000256" key="8">
    <source>
        <dbReference type="ARBA" id="ARBA00022801"/>
    </source>
</evidence>
<dbReference type="InterPro" id="IPR036895">
    <property type="entry name" value="Uracil-DNA_glycosylase-like_sf"/>
</dbReference>
<comment type="caution">
    <text evidence="13">The sequence shown here is derived from an EMBL/GenBank/DDBJ whole genome shotgun (WGS) entry which is preliminary data.</text>
</comment>
<comment type="similarity">
    <text evidence="2">Belongs to the uracil-DNA glycosylase (UDG) superfamily. Type 4 (UDGa) family.</text>
</comment>
<keyword evidence="9" id="KW-0408">Iron</keyword>
<dbReference type="GO" id="GO:0004844">
    <property type="term" value="F:uracil DNA N-glycosylase activity"/>
    <property type="evidence" value="ECO:0007669"/>
    <property type="project" value="UniProtKB-EC"/>
</dbReference>
<feature type="domain" description="Uracil-DNA glycosylase-like" evidence="12">
    <location>
        <begin position="33"/>
        <end position="181"/>
    </location>
</feature>
<evidence type="ECO:0000256" key="4">
    <source>
        <dbReference type="ARBA" id="ARBA00019403"/>
    </source>
</evidence>
<evidence type="ECO:0000256" key="3">
    <source>
        <dbReference type="ARBA" id="ARBA00012030"/>
    </source>
</evidence>
<evidence type="ECO:0000256" key="11">
    <source>
        <dbReference type="ARBA" id="ARBA00023204"/>
    </source>
</evidence>
<gene>
    <name evidence="13" type="ORF">COS54_01540</name>
</gene>
<keyword evidence="6" id="KW-0479">Metal-binding</keyword>
<reference evidence="14" key="1">
    <citation type="submission" date="2017-09" db="EMBL/GenBank/DDBJ databases">
        <title>Depth-based differentiation of microbial function through sediment-hosted aquifers and enrichment of novel symbionts in the deep terrestrial subsurface.</title>
        <authorList>
            <person name="Probst A.J."/>
            <person name="Ladd B."/>
            <person name="Jarett J.K."/>
            <person name="Geller-Mcgrath D.E."/>
            <person name="Sieber C.M.K."/>
            <person name="Emerson J.B."/>
            <person name="Anantharaman K."/>
            <person name="Thomas B.C."/>
            <person name="Malmstrom R."/>
            <person name="Stieglmeier M."/>
            <person name="Klingl A."/>
            <person name="Woyke T."/>
            <person name="Ryan C.M."/>
            <person name="Banfield J.F."/>
        </authorList>
    </citation>
    <scope>NUCLEOTIDE SEQUENCE [LARGE SCALE GENOMIC DNA]</scope>
</reference>
<keyword evidence="7" id="KW-0227">DNA damage</keyword>
<evidence type="ECO:0000256" key="10">
    <source>
        <dbReference type="ARBA" id="ARBA00023014"/>
    </source>
</evidence>
<dbReference type="GO" id="GO:0051539">
    <property type="term" value="F:4 iron, 4 sulfur cluster binding"/>
    <property type="evidence" value="ECO:0007669"/>
    <property type="project" value="UniProtKB-KW"/>
</dbReference>
<dbReference type="SUPFAM" id="SSF52141">
    <property type="entry name" value="Uracil-DNA glycosylase-like"/>
    <property type="match status" value="1"/>
</dbReference>
<dbReference type="InterPro" id="IPR051536">
    <property type="entry name" value="UDG_Type-4/5"/>
</dbReference>
<keyword evidence="10" id="KW-0411">Iron-sulfur</keyword>
<evidence type="ECO:0000256" key="2">
    <source>
        <dbReference type="ARBA" id="ARBA00006521"/>
    </source>
</evidence>
<dbReference type="Proteomes" id="UP000229631">
    <property type="component" value="Unassembled WGS sequence"/>
</dbReference>
<dbReference type="NCBIfam" id="TIGR00758">
    <property type="entry name" value="UDG_fam4"/>
    <property type="match status" value="1"/>
</dbReference>
<dbReference type="PANTHER" id="PTHR33693">
    <property type="entry name" value="TYPE-5 URACIL-DNA GLYCOSYLASE"/>
    <property type="match status" value="1"/>
</dbReference>
<name>A0A2M7BDH4_9BACT</name>
<evidence type="ECO:0000256" key="6">
    <source>
        <dbReference type="ARBA" id="ARBA00022723"/>
    </source>
</evidence>
<evidence type="ECO:0000256" key="7">
    <source>
        <dbReference type="ARBA" id="ARBA00022763"/>
    </source>
</evidence>
<dbReference type="GO" id="GO:0006281">
    <property type="term" value="P:DNA repair"/>
    <property type="evidence" value="ECO:0007669"/>
    <property type="project" value="UniProtKB-KW"/>
</dbReference>
<dbReference type="Pfam" id="PF03167">
    <property type="entry name" value="UDG"/>
    <property type="match status" value="1"/>
</dbReference>
<dbReference type="EC" id="3.2.2.27" evidence="3"/>
<organism evidence="13 14">
    <name type="scientific">Candidatus Shapirobacteria bacterium CG03_land_8_20_14_0_80_39_12</name>
    <dbReference type="NCBI Taxonomy" id="1974879"/>
    <lineage>
        <taxon>Bacteria</taxon>
        <taxon>Candidatus Shapironibacteriota</taxon>
    </lineage>
</organism>
<keyword evidence="5" id="KW-0004">4Fe-4S</keyword>
<evidence type="ECO:0000256" key="9">
    <source>
        <dbReference type="ARBA" id="ARBA00023004"/>
    </source>
</evidence>
<evidence type="ECO:0000313" key="13">
    <source>
        <dbReference type="EMBL" id="PIV01153.1"/>
    </source>
</evidence>
<dbReference type="PANTHER" id="PTHR33693:SF1">
    <property type="entry name" value="TYPE-4 URACIL-DNA GLYCOSYLASE"/>
    <property type="match status" value="1"/>
</dbReference>
<dbReference type="AlphaFoldDB" id="A0A2M7BDH4"/>
<evidence type="ECO:0000259" key="12">
    <source>
        <dbReference type="SMART" id="SM00986"/>
    </source>
</evidence>
<sequence length="212" mass="23958">MVDKKKQLEELKKDLESKAGIIPLLNTAEDVIFGEGSPDATIFFIGEAGGYWESKLRRPFVGNAGKLLDDLILSISIKREDVYISNVIKARPPENRDPLPEEVEAFKTYLDRELEIIRPKVIVTLGRFAMSKFLPMAKISLDHGKGRIIEYNGSRIILVPMFHPAAALRGSEVEQMLRNDFKNLPEVIKKLSVKETISQPITVKEEEQLTLI</sequence>
<keyword evidence="8" id="KW-0378">Hydrolase</keyword>
<comment type="catalytic activity">
    <reaction evidence="1">
        <text>Hydrolyzes single-stranded DNA or mismatched double-stranded DNA and polynucleotides, releasing free uracil.</text>
        <dbReference type="EC" id="3.2.2.27"/>
    </reaction>
</comment>
<evidence type="ECO:0000313" key="14">
    <source>
        <dbReference type="Proteomes" id="UP000229631"/>
    </source>
</evidence>
<dbReference type="SMART" id="SM00987">
    <property type="entry name" value="UreE_C"/>
    <property type="match status" value="1"/>
</dbReference>
<proteinExistence type="inferred from homology"/>
<dbReference type="InterPro" id="IPR005273">
    <property type="entry name" value="Ura-DNA_glyco_family4"/>
</dbReference>
<dbReference type="Gene3D" id="3.40.470.10">
    <property type="entry name" value="Uracil-DNA glycosylase-like domain"/>
    <property type="match status" value="1"/>
</dbReference>
<dbReference type="GO" id="GO:0046872">
    <property type="term" value="F:metal ion binding"/>
    <property type="evidence" value="ECO:0007669"/>
    <property type="project" value="UniProtKB-KW"/>
</dbReference>
<dbReference type="InterPro" id="IPR005122">
    <property type="entry name" value="Uracil-DNA_glycosylase-like"/>
</dbReference>
<protein>
    <recommendedName>
        <fullName evidence="4">Type-4 uracil-DNA glycosylase</fullName>
        <ecNumber evidence="3">3.2.2.27</ecNumber>
    </recommendedName>
</protein>
<dbReference type="SMART" id="SM00986">
    <property type="entry name" value="UDG"/>
    <property type="match status" value="1"/>
</dbReference>